<proteinExistence type="inferred from homology"/>
<dbReference type="GeneID" id="71853801"/>
<dbReference type="InterPro" id="IPR044398">
    <property type="entry name" value="Globin-sensor_dom"/>
</dbReference>
<accession>A0ABD5NYL6</accession>
<dbReference type="EMBL" id="JBHSDJ010000029">
    <property type="protein sequence ID" value="MFC4247161.1"/>
    <property type="molecule type" value="Genomic_DNA"/>
</dbReference>
<dbReference type="GO" id="GO:0007165">
    <property type="term" value="P:signal transduction"/>
    <property type="evidence" value="ECO:0007669"/>
    <property type="project" value="UniProtKB-KW"/>
</dbReference>
<name>A0ABD5NYL6_9EURY</name>
<comment type="similarity">
    <text evidence="2">Belongs to the methyl-accepting chemotaxis (MCP) protein family.</text>
</comment>
<evidence type="ECO:0000313" key="5">
    <source>
        <dbReference type="EMBL" id="MFC4247161.1"/>
    </source>
</evidence>
<keyword evidence="1 3" id="KW-0807">Transducer</keyword>
<sequence>MDPERKFGRGGLNPFLDVDDLVDDIGLDEDEVDWRKEFIGFDAEDERRLSELEPMLRERRHQIAEDFYDNLTAHEQTREVIERSPKDVEQLKQTQQAYLVSLATGGYDLEYFKDRARIGKLHEMIDMPLKHYVGQYGVYYDLLLSEMNNRVQEQVTDAIEAWADRRDDLQSDERGGGVLDAIGFGGSSDEETDEQAELDDLLEEAIQEAVQDGVRDVLSLLRIINLDLQVAADTYVDAYNQRLERAIDRRDQLAHEVESDVKAPIEELYDASQAVANRAETISELTEQQADDVGRAATELSDVSAAVEEVASVADEVNRTSEQTEELAASGAESADEALSALEDIDDATDRVSSAATDLEERTDEIDAVVERIDDLAKRTKVLATNANIEASRSAGGSDTLGVIAEEVMSFSERARQDLEVIEEVVEEVRQGAVETVETMDETVELVDDGTDRVRATVDDLDAIHESAQATASGMEDVAAATDQQAESVEVIATTVEDVAEAADHVAGEAEAVAAASEEQTANVREVVRSVTRLTETESFEEEPPYKQVQQL</sequence>
<dbReference type="InterPro" id="IPR004089">
    <property type="entry name" value="MCPsignal_dom"/>
</dbReference>
<dbReference type="Gene3D" id="1.10.490.10">
    <property type="entry name" value="Globins"/>
    <property type="match status" value="1"/>
</dbReference>
<dbReference type="Proteomes" id="UP001595821">
    <property type="component" value="Unassembled WGS sequence"/>
</dbReference>
<protein>
    <submittedName>
        <fullName evidence="5">Protoglobin domain-containing protein</fullName>
    </submittedName>
</protein>
<organism evidence="5 6">
    <name type="scientific">Natribaculum luteum</name>
    <dbReference type="NCBI Taxonomy" id="1586232"/>
    <lineage>
        <taxon>Archaea</taxon>
        <taxon>Methanobacteriati</taxon>
        <taxon>Methanobacteriota</taxon>
        <taxon>Stenosarchaea group</taxon>
        <taxon>Halobacteria</taxon>
        <taxon>Halobacteriales</taxon>
        <taxon>Natrialbaceae</taxon>
        <taxon>Natribaculum</taxon>
    </lineage>
</organism>
<dbReference type="SUPFAM" id="SSF46458">
    <property type="entry name" value="Globin-like"/>
    <property type="match status" value="1"/>
</dbReference>
<dbReference type="AlphaFoldDB" id="A0ABD5NYL6"/>
<dbReference type="InterPro" id="IPR039379">
    <property type="entry name" value="Protoglobin_sensor_dom"/>
</dbReference>
<reference evidence="5 6" key="1">
    <citation type="journal article" date="2014" name="Int. J. Syst. Evol. Microbiol.">
        <title>Complete genome sequence of Corynebacterium casei LMG S-19264T (=DSM 44701T), isolated from a smear-ripened cheese.</title>
        <authorList>
            <consortium name="US DOE Joint Genome Institute (JGI-PGF)"/>
            <person name="Walter F."/>
            <person name="Albersmeier A."/>
            <person name="Kalinowski J."/>
            <person name="Ruckert C."/>
        </authorList>
    </citation>
    <scope>NUCLEOTIDE SEQUENCE [LARGE SCALE GENOMIC DNA]</scope>
    <source>
        <strain evidence="5 6">IBRC-M 10912</strain>
    </source>
</reference>
<dbReference type="InterPro" id="IPR009050">
    <property type="entry name" value="Globin-like_sf"/>
</dbReference>
<dbReference type="SMART" id="SM00283">
    <property type="entry name" value="MA"/>
    <property type="match status" value="1"/>
</dbReference>
<dbReference type="PROSITE" id="PS50111">
    <property type="entry name" value="CHEMOTAXIS_TRANSDUC_2"/>
    <property type="match status" value="1"/>
</dbReference>
<dbReference type="PANTHER" id="PTHR32089:SF112">
    <property type="entry name" value="LYSOZYME-LIKE PROTEIN-RELATED"/>
    <property type="match status" value="1"/>
</dbReference>
<evidence type="ECO:0000259" key="4">
    <source>
        <dbReference type="PROSITE" id="PS50111"/>
    </source>
</evidence>
<dbReference type="Gene3D" id="1.10.287.950">
    <property type="entry name" value="Methyl-accepting chemotaxis protein"/>
    <property type="match status" value="1"/>
</dbReference>
<comment type="caution">
    <text evidence="5">The sequence shown here is derived from an EMBL/GenBank/DDBJ whole genome shotgun (WGS) entry which is preliminary data.</text>
</comment>
<dbReference type="InterPro" id="IPR012292">
    <property type="entry name" value="Globin/Proto"/>
</dbReference>
<dbReference type="Pfam" id="PF11563">
    <property type="entry name" value="Protoglobin"/>
    <property type="match status" value="1"/>
</dbReference>
<dbReference type="SUPFAM" id="SSF58104">
    <property type="entry name" value="Methyl-accepting chemotaxis protein (MCP) signaling domain"/>
    <property type="match status" value="1"/>
</dbReference>
<dbReference type="PANTHER" id="PTHR32089">
    <property type="entry name" value="METHYL-ACCEPTING CHEMOTAXIS PROTEIN MCPB"/>
    <property type="match status" value="1"/>
</dbReference>
<dbReference type="PRINTS" id="PR00260">
    <property type="entry name" value="CHEMTRNSDUCR"/>
</dbReference>
<evidence type="ECO:0000313" key="6">
    <source>
        <dbReference type="Proteomes" id="UP001595821"/>
    </source>
</evidence>
<evidence type="ECO:0000256" key="3">
    <source>
        <dbReference type="PROSITE-ProRule" id="PRU00284"/>
    </source>
</evidence>
<gene>
    <name evidence="5" type="ORF">ACFOZ7_09135</name>
</gene>
<dbReference type="InterPro" id="IPR004090">
    <property type="entry name" value="Chemotax_Me-accpt_rcpt"/>
</dbReference>
<dbReference type="RefSeq" id="WP_246974434.1">
    <property type="nucleotide sequence ID" value="NZ_CP095397.1"/>
</dbReference>
<dbReference type="CDD" id="cd01068">
    <property type="entry name" value="globin_sensor"/>
    <property type="match status" value="1"/>
</dbReference>
<dbReference type="Pfam" id="PF00015">
    <property type="entry name" value="MCPsignal"/>
    <property type="match status" value="1"/>
</dbReference>
<feature type="domain" description="Methyl-accepting transducer" evidence="4">
    <location>
        <begin position="264"/>
        <end position="500"/>
    </location>
</feature>
<evidence type="ECO:0000256" key="2">
    <source>
        <dbReference type="ARBA" id="ARBA00029447"/>
    </source>
</evidence>
<evidence type="ECO:0000256" key="1">
    <source>
        <dbReference type="ARBA" id="ARBA00023224"/>
    </source>
</evidence>